<feature type="domain" description="Reverse transcriptase zinc-binding" evidence="1">
    <location>
        <begin position="121"/>
        <end position="186"/>
    </location>
</feature>
<dbReference type="EMBL" id="CM035412">
    <property type="protein sequence ID" value="KAH7432134.1"/>
    <property type="molecule type" value="Genomic_DNA"/>
</dbReference>
<dbReference type="Pfam" id="PF13966">
    <property type="entry name" value="zf-RVT"/>
    <property type="match status" value="1"/>
</dbReference>
<dbReference type="InterPro" id="IPR026960">
    <property type="entry name" value="RVT-Znf"/>
</dbReference>
<evidence type="ECO:0000313" key="2">
    <source>
        <dbReference type="EMBL" id="KAH7432134.1"/>
    </source>
</evidence>
<dbReference type="AlphaFoldDB" id="A0A8T2UFQ5"/>
<accession>A0A8T2UFQ5</accession>
<evidence type="ECO:0000259" key="1">
    <source>
        <dbReference type="Pfam" id="PF13966"/>
    </source>
</evidence>
<dbReference type="Proteomes" id="UP000825935">
    <property type="component" value="Chromosome 7"/>
</dbReference>
<organism evidence="2 3">
    <name type="scientific">Ceratopteris richardii</name>
    <name type="common">Triangle waterfern</name>
    <dbReference type="NCBI Taxonomy" id="49495"/>
    <lineage>
        <taxon>Eukaryota</taxon>
        <taxon>Viridiplantae</taxon>
        <taxon>Streptophyta</taxon>
        <taxon>Embryophyta</taxon>
        <taxon>Tracheophyta</taxon>
        <taxon>Polypodiopsida</taxon>
        <taxon>Polypodiidae</taxon>
        <taxon>Polypodiales</taxon>
        <taxon>Pteridineae</taxon>
        <taxon>Pteridaceae</taxon>
        <taxon>Parkerioideae</taxon>
        <taxon>Ceratopteris</taxon>
    </lineage>
</organism>
<comment type="caution">
    <text evidence="2">The sequence shown here is derived from an EMBL/GenBank/DDBJ whole genome shotgun (WGS) entry which is preliminary data.</text>
</comment>
<proteinExistence type="predicted"/>
<gene>
    <name evidence="2" type="ORF">KP509_07G009800</name>
</gene>
<evidence type="ECO:0000313" key="3">
    <source>
        <dbReference type="Proteomes" id="UP000825935"/>
    </source>
</evidence>
<protein>
    <recommendedName>
        <fullName evidence="1">Reverse transcriptase zinc-binding domain-containing protein</fullName>
    </recommendedName>
</protein>
<reference evidence="2" key="1">
    <citation type="submission" date="2021-08" db="EMBL/GenBank/DDBJ databases">
        <title>WGS assembly of Ceratopteris richardii.</title>
        <authorList>
            <person name="Marchant D.B."/>
            <person name="Chen G."/>
            <person name="Jenkins J."/>
            <person name="Shu S."/>
            <person name="Leebens-Mack J."/>
            <person name="Grimwood J."/>
            <person name="Schmutz J."/>
            <person name="Soltis P."/>
            <person name="Soltis D."/>
            <person name="Chen Z.-H."/>
        </authorList>
    </citation>
    <scope>NUCLEOTIDE SEQUENCE</scope>
    <source>
        <strain evidence="2">Whitten #5841</strain>
        <tissue evidence="2">Leaf</tissue>
    </source>
</reference>
<name>A0A8T2UFQ5_CERRI</name>
<sequence>MRKNIYISISDLNNNGIDTIAKCYGSKWEFLCFPAVRGTYAVGPAYRSKWILLVLFLQQFQIPLSIDASDLWRDWLFAKHTRWWNGAARTYYLSLVDRNDITSQCNLRWKMDKTRDWWHARFATIWDSSITFKMKVFMWRISVGHFTLGAFLPKHGIQGVRCPQYASYAETMRHAFWSCSYVQKWWNSLFLFPIWDSKPSKFCATFFLLHSGSKACEWVKKRCVFLLLWNTWKLRNKMVFRNKGFVPHFSWALCKAKLSLNMDVMPTEHRLAIALLDRISCP</sequence>
<keyword evidence="3" id="KW-1185">Reference proteome</keyword>